<dbReference type="AlphaFoldDB" id="A0A0F9LE16"/>
<reference evidence="1" key="1">
    <citation type="journal article" date="2015" name="Nature">
        <title>Complex archaea that bridge the gap between prokaryotes and eukaryotes.</title>
        <authorList>
            <person name="Spang A."/>
            <person name="Saw J.H."/>
            <person name="Jorgensen S.L."/>
            <person name="Zaremba-Niedzwiedzka K."/>
            <person name="Martijn J."/>
            <person name="Lind A.E."/>
            <person name="van Eijk R."/>
            <person name="Schleper C."/>
            <person name="Guy L."/>
            <person name="Ettema T.J."/>
        </authorList>
    </citation>
    <scope>NUCLEOTIDE SEQUENCE</scope>
</reference>
<protein>
    <submittedName>
        <fullName evidence="1">Uncharacterized protein</fullName>
    </submittedName>
</protein>
<dbReference type="EMBL" id="LAZR01007409">
    <property type="protein sequence ID" value="KKM85451.1"/>
    <property type="molecule type" value="Genomic_DNA"/>
</dbReference>
<gene>
    <name evidence="1" type="ORF">LCGC14_1288910</name>
</gene>
<sequence>MPTKQTALVETLPYAAAQTRSLALPRNGSIHHLDLRLQIQYDVTNGDPGYDEDFLAKLISSLAIRDGQGHTWWACGDGRQLYWWAYQLYQGQVRMDTLATGVNNNLLAEAFFPIHFGVNPLNPFDPTAGIPALDLGQLALEVTWRDAENLVTTAANFAVDSATITVTPAELTGREYQAVRPTMLRPMTRWEKYDIAAAQGELGVRRELPAGIILRQTSLLVLDGDDSRMDYIAGDRDVTEVGLVKVLENTVPFREAWQTLRGRNQGRYGLPAMTNWEGVALVNWGQLAGDVAMDLRTRLPGQDVIGFTTVDTGGDIYLLHHALAPS</sequence>
<comment type="caution">
    <text evidence="1">The sequence shown here is derived from an EMBL/GenBank/DDBJ whole genome shotgun (WGS) entry which is preliminary data.</text>
</comment>
<proteinExistence type="predicted"/>
<name>A0A0F9LE16_9ZZZZ</name>
<evidence type="ECO:0000313" key="1">
    <source>
        <dbReference type="EMBL" id="KKM85451.1"/>
    </source>
</evidence>
<accession>A0A0F9LE16</accession>
<organism evidence="1">
    <name type="scientific">marine sediment metagenome</name>
    <dbReference type="NCBI Taxonomy" id="412755"/>
    <lineage>
        <taxon>unclassified sequences</taxon>
        <taxon>metagenomes</taxon>
        <taxon>ecological metagenomes</taxon>
    </lineage>
</organism>